<sequence length="115" mass="12618">METDMSTRLITIWGEVVDYGSEEHNALYGLLDHDLEAFKVKDCVSGTWLASNLCSGKNVPQATTKAKFICSNFAVEARTWMSIVRSRISPSGNISNIQADPTDLVLVQVSVLVLV</sequence>
<evidence type="ECO:0000313" key="1">
    <source>
        <dbReference type="EMBL" id="KAG5590856.1"/>
    </source>
</evidence>
<organism evidence="1 2">
    <name type="scientific">Solanum commersonii</name>
    <name type="common">Commerson's wild potato</name>
    <name type="synonym">Commerson's nightshade</name>
    <dbReference type="NCBI Taxonomy" id="4109"/>
    <lineage>
        <taxon>Eukaryota</taxon>
        <taxon>Viridiplantae</taxon>
        <taxon>Streptophyta</taxon>
        <taxon>Embryophyta</taxon>
        <taxon>Tracheophyta</taxon>
        <taxon>Spermatophyta</taxon>
        <taxon>Magnoliopsida</taxon>
        <taxon>eudicotyledons</taxon>
        <taxon>Gunneridae</taxon>
        <taxon>Pentapetalae</taxon>
        <taxon>asterids</taxon>
        <taxon>lamiids</taxon>
        <taxon>Solanales</taxon>
        <taxon>Solanaceae</taxon>
        <taxon>Solanoideae</taxon>
        <taxon>Solaneae</taxon>
        <taxon>Solanum</taxon>
    </lineage>
</organism>
<comment type="caution">
    <text evidence="1">The sequence shown here is derived from an EMBL/GenBank/DDBJ whole genome shotgun (WGS) entry which is preliminary data.</text>
</comment>
<dbReference type="AlphaFoldDB" id="A0A9J5XUK2"/>
<proteinExistence type="predicted"/>
<protein>
    <submittedName>
        <fullName evidence="1">Uncharacterized protein</fullName>
    </submittedName>
</protein>
<gene>
    <name evidence="1" type="ORF">H5410_041370</name>
</gene>
<reference evidence="1 2" key="1">
    <citation type="submission" date="2020-09" db="EMBL/GenBank/DDBJ databases">
        <title>De no assembly of potato wild relative species, Solanum commersonii.</title>
        <authorList>
            <person name="Cho K."/>
        </authorList>
    </citation>
    <scope>NUCLEOTIDE SEQUENCE [LARGE SCALE GENOMIC DNA]</scope>
    <source>
        <strain evidence="1">LZ3.2</strain>
        <tissue evidence="1">Leaf</tissue>
    </source>
</reference>
<dbReference type="Proteomes" id="UP000824120">
    <property type="component" value="Chromosome 8"/>
</dbReference>
<evidence type="ECO:0000313" key="2">
    <source>
        <dbReference type="Proteomes" id="UP000824120"/>
    </source>
</evidence>
<keyword evidence="2" id="KW-1185">Reference proteome</keyword>
<name>A0A9J5XUK2_SOLCO</name>
<accession>A0A9J5XUK2</accession>
<dbReference type="EMBL" id="JACXVP010000008">
    <property type="protein sequence ID" value="KAG5590856.1"/>
    <property type="molecule type" value="Genomic_DNA"/>
</dbReference>